<accession>X1MRW7</accession>
<gene>
    <name evidence="1" type="ORF">S06H3_43708</name>
</gene>
<protein>
    <submittedName>
        <fullName evidence="1">Uncharacterized protein</fullName>
    </submittedName>
</protein>
<organism evidence="1">
    <name type="scientific">marine sediment metagenome</name>
    <dbReference type="NCBI Taxonomy" id="412755"/>
    <lineage>
        <taxon>unclassified sequences</taxon>
        <taxon>metagenomes</taxon>
        <taxon>ecological metagenomes</taxon>
    </lineage>
</organism>
<name>X1MRW7_9ZZZZ</name>
<dbReference type="EMBL" id="BARV01027130">
    <property type="protein sequence ID" value="GAI34038.1"/>
    <property type="molecule type" value="Genomic_DNA"/>
</dbReference>
<dbReference type="AlphaFoldDB" id="X1MRW7"/>
<evidence type="ECO:0000313" key="1">
    <source>
        <dbReference type="EMBL" id="GAI34038.1"/>
    </source>
</evidence>
<comment type="caution">
    <text evidence="1">The sequence shown here is derived from an EMBL/GenBank/DDBJ whole genome shotgun (WGS) entry which is preliminary data.</text>
</comment>
<proteinExistence type="predicted"/>
<sequence length="121" mass="14265">MYKTPWDPWEYSQVCIVTAWPLNNTTIILADYTNIGTYLLSSTFIKWSDWKVEDWNEFILNAPGENNINKTGITKFGVREARYDRANRAPVWQEHKEVRCSWWTAEKGEGFKPELVVTYQP</sequence>
<reference evidence="1" key="1">
    <citation type="journal article" date="2014" name="Front. Microbiol.">
        <title>High frequency of phylogenetically diverse reductive dehalogenase-homologous genes in deep subseafloor sedimentary metagenomes.</title>
        <authorList>
            <person name="Kawai M."/>
            <person name="Futagami T."/>
            <person name="Toyoda A."/>
            <person name="Takaki Y."/>
            <person name="Nishi S."/>
            <person name="Hori S."/>
            <person name="Arai W."/>
            <person name="Tsubouchi T."/>
            <person name="Morono Y."/>
            <person name="Uchiyama I."/>
            <person name="Ito T."/>
            <person name="Fujiyama A."/>
            <person name="Inagaki F."/>
            <person name="Takami H."/>
        </authorList>
    </citation>
    <scope>NUCLEOTIDE SEQUENCE</scope>
    <source>
        <strain evidence="1">Expedition CK06-06</strain>
    </source>
</reference>